<comment type="caution">
    <text evidence="1">The sequence shown here is derived from an EMBL/GenBank/DDBJ whole genome shotgun (WGS) entry which is preliminary data.</text>
</comment>
<dbReference type="Gene3D" id="3.80.10.10">
    <property type="entry name" value="Ribonuclease Inhibitor"/>
    <property type="match status" value="1"/>
</dbReference>
<dbReference type="OrthoDB" id="2331317at2759"/>
<dbReference type="STRING" id="1432141.A0A015LDG4"/>
<gene>
    <name evidence="1" type="ORF">RirG_021000</name>
</gene>
<dbReference type="HOGENOM" id="CLU_028913_8_1_1"/>
<evidence type="ECO:0008006" key="3">
    <source>
        <dbReference type="Google" id="ProtNLM"/>
    </source>
</evidence>
<dbReference type="InterPro" id="IPR032675">
    <property type="entry name" value="LRR_dom_sf"/>
</dbReference>
<dbReference type="AlphaFoldDB" id="A0A015LDG4"/>
<keyword evidence="2" id="KW-1185">Reference proteome</keyword>
<organism evidence="1 2">
    <name type="scientific">Rhizophagus irregularis (strain DAOM 197198w)</name>
    <name type="common">Glomus intraradices</name>
    <dbReference type="NCBI Taxonomy" id="1432141"/>
    <lineage>
        <taxon>Eukaryota</taxon>
        <taxon>Fungi</taxon>
        <taxon>Fungi incertae sedis</taxon>
        <taxon>Mucoromycota</taxon>
        <taxon>Glomeromycotina</taxon>
        <taxon>Glomeromycetes</taxon>
        <taxon>Glomerales</taxon>
        <taxon>Glomeraceae</taxon>
        <taxon>Rhizophagus</taxon>
    </lineage>
</organism>
<reference evidence="1 2" key="1">
    <citation type="submission" date="2014-02" db="EMBL/GenBank/DDBJ databases">
        <title>Single nucleus genome sequencing reveals high similarity among nuclei of an endomycorrhizal fungus.</title>
        <authorList>
            <person name="Lin K."/>
            <person name="Geurts R."/>
            <person name="Zhang Z."/>
            <person name="Limpens E."/>
            <person name="Saunders D.G."/>
            <person name="Mu D."/>
            <person name="Pang E."/>
            <person name="Cao H."/>
            <person name="Cha H."/>
            <person name="Lin T."/>
            <person name="Zhou Q."/>
            <person name="Shang Y."/>
            <person name="Li Y."/>
            <person name="Ivanov S."/>
            <person name="Sharma T."/>
            <person name="Velzen R.V."/>
            <person name="Ruijter N.D."/>
            <person name="Aanen D.K."/>
            <person name="Win J."/>
            <person name="Kamoun S."/>
            <person name="Bisseling T."/>
            <person name="Huang S."/>
        </authorList>
    </citation>
    <scope>NUCLEOTIDE SEQUENCE [LARGE SCALE GENOMIC DNA]</scope>
    <source>
        <strain evidence="2">DAOM197198w</strain>
    </source>
</reference>
<accession>A0A015LDG4</accession>
<dbReference type="Proteomes" id="UP000022910">
    <property type="component" value="Unassembled WGS sequence"/>
</dbReference>
<evidence type="ECO:0000313" key="2">
    <source>
        <dbReference type="Proteomes" id="UP000022910"/>
    </source>
</evidence>
<protein>
    <recommendedName>
        <fullName evidence="3">F-box domain-containing protein</fullName>
    </recommendedName>
</protein>
<name>A0A015LDG4_RHIIW</name>
<dbReference type="SUPFAM" id="SSF52047">
    <property type="entry name" value="RNI-like"/>
    <property type="match status" value="1"/>
</dbReference>
<sequence length="461" mass="54494">MSLSMSLPNLNSDILLEIVRELKDNRGSLFNFLFANKFFCEIAVSVLWSNPFRYKVGSYSIIQTYIKLFNEEEQNEIKETLDKSFKFNNEREKQLHFQYGKYLKVFKLEEIKDAIKLWCIRLKNRRRDYDIDYEKYIMKSIMRQCQTLDCLELNVSYVNEDLLKIMQDKIKDLKYFVVHYSKYGNENQNIFGYLKNHSKNISSLIIENMCDDEIAKKELISFIELQNDLDEFILNHMKKNYEYKNLIISTLEFQANNLTKVIIIEVDFSDISFDIIDKCINLKLLVLRSNKGLKSNEMDLYTSFKNLKVLDLSYNDWPSEVTILIIKKAGKSLTSLTIGENNIKQAINDDTLTALAESCPNIYSLSISKTSRESIEMVLSYLKYLKLVTLQLFQTENEGTIMKSKVLLNYIKNENSLFKLGLGRNDKYWDSYNNVRKNFEKFLKEHNVRIIAYKPKYKIRL</sequence>
<proteinExistence type="predicted"/>
<evidence type="ECO:0000313" key="1">
    <source>
        <dbReference type="EMBL" id="EXX77749.1"/>
    </source>
</evidence>
<dbReference type="EMBL" id="JEMT01010187">
    <property type="protein sequence ID" value="EXX77749.1"/>
    <property type="molecule type" value="Genomic_DNA"/>
</dbReference>